<proteinExistence type="predicted"/>
<dbReference type="Proteomes" id="UP001238163">
    <property type="component" value="Unassembled WGS sequence"/>
</dbReference>
<dbReference type="EMBL" id="JAUSVL010000001">
    <property type="protein sequence ID" value="MDQ0288053.1"/>
    <property type="molecule type" value="Genomic_DNA"/>
</dbReference>
<protein>
    <submittedName>
        <fullName evidence="2">Epoxyqueuosine reductase QueG</fullName>
    </submittedName>
</protein>
<reference evidence="2" key="1">
    <citation type="submission" date="2023-07" db="EMBL/GenBank/DDBJ databases">
        <title>Genomic Encyclopedia of Type Strains, Phase IV (KMG-IV): sequencing the most valuable type-strain genomes for metagenomic binning, comparative biology and taxonomic classification.</title>
        <authorList>
            <person name="Goeker M."/>
        </authorList>
    </citation>
    <scope>NUCLEOTIDE SEQUENCE</scope>
    <source>
        <strain evidence="2">DSM 24202</strain>
    </source>
</reference>
<name>A0AAE3VD09_9BACT</name>
<evidence type="ECO:0000259" key="1">
    <source>
        <dbReference type="PROSITE" id="PS51379"/>
    </source>
</evidence>
<dbReference type="InterPro" id="IPR017896">
    <property type="entry name" value="4Fe4S_Fe-S-bd"/>
</dbReference>
<accession>A0AAE3VD09</accession>
<dbReference type="RefSeq" id="WP_307259213.1">
    <property type="nucleotide sequence ID" value="NZ_JAUSVL010000001.1"/>
</dbReference>
<dbReference type="PANTHER" id="PTHR42827">
    <property type="entry name" value="IRON-SULFUR CLUSTER-BINDING PROTEIN-RELATED"/>
    <property type="match status" value="1"/>
</dbReference>
<sequence length="767" mass="82788">MMDQRLTALAKQKAFELGADLVGVGNIERWSAAPPLMSPLGIMPDGRAVLVCAIHHTDAMIEVGGEGSPHEQGTYSYQYFMNSHLDVISYTMSKFFEDMGYRAVPITASNIWRYREYKDLKATFAPDMSHIYASVAAGLTELGFSGLAMSPEFGPRNRFVSIITDAPLVPDPLLPGGTLCDNCGQCKKHCATEAFTKEVQGEVAIEIEGHKYSRCDKNLWRCAWSEHFGLDCEADIPEKVDEPVILDKIKELGMRGGTMGCCLKFCLPRDKRSWDKEYSSAPIRKKGAVPARPNPDRGVQESILSNALSNGADIVSVQSAADWAAMGYDLKPLLPDVKSIVLFAVKTPAPAPAGGTGEKLTGLSHSTGYVMNKCAFYTAAALEKLGYSGAPYFMGGLKQDPGKTAIENVKKVWTAAVNDPSAALGFTLTSAELTPTERRSVYGAKPAALNSKDTIRKLALELGADVVGFSSAKRLTDAINSVRGALDGERILNARETGSLWLNSLAEITESQRQVHVPADYLASAKSVIVLGVRIPKESSDCLGRHGAEAIGPYAFAQHQSHRTLGNAILTLNKVLQGWGMTCVAVNDLANTGSVISNPRGAFPNIFANRVAALCAGLGTITKGGFVNNPQFGTNLRYVAIITDAELPEDALADIHGLRSKCEGCDRCLTHCTVKAYKGEAAVQVDGHRLKFGIVEQARCDWALRYGLIADEGQKWTGSKTDVQPPETITKEALAEALAKRDPILRIRPCVAEMCAMACPYTRSQVD</sequence>
<evidence type="ECO:0000313" key="3">
    <source>
        <dbReference type="Proteomes" id="UP001238163"/>
    </source>
</evidence>
<dbReference type="AlphaFoldDB" id="A0AAE3VD09"/>
<keyword evidence="3" id="KW-1185">Reference proteome</keyword>
<organism evidence="2 3">
    <name type="scientific">Oligosphaera ethanolica</name>
    <dbReference type="NCBI Taxonomy" id="760260"/>
    <lineage>
        <taxon>Bacteria</taxon>
        <taxon>Pseudomonadati</taxon>
        <taxon>Lentisphaerota</taxon>
        <taxon>Oligosphaeria</taxon>
        <taxon>Oligosphaerales</taxon>
        <taxon>Oligosphaeraceae</taxon>
        <taxon>Oligosphaera</taxon>
    </lineage>
</organism>
<dbReference type="PANTHER" id="PTHR42827:SF1">
    <property type="entry name" value="IRON-SULFUR CLUSTER-BINDING PROTEIN"/>
    <property type="match status" value="1"/>
</dbReference>
<feature type="domain" description="4Fe-4S ferredoxin-type" evidence="1">
    <location>
        <begin position="170"/>
        <end position="200"/>
    </location>
</feature>
<comment type="caution">
    <text evidence="2">The sequence shown here is derived from an EMBL/GenBank/DDBJ whole genome shotgun (WGS) entry which is preliminary data.</text>
</comment>
<evidence type="ECO:0000313" key="2">
    <source>
        <dbReference type="EMBL" id="MDQ0288053.1"/>
    </source>
</evidence>
<dbReference type="PROSITE" id="PS51379">
    <property type="entry name" value="4FE4S_FER_2"/>
    <property type="match status" value="1"/>
</dbReference>
<gene>
    <name evidence="2" type="ORF">J3R75_000160</name>
</gene>